<dbReference type="Gene3D" id="3.40.630.10">
    <property type="entry name" value="Zn peptidases"/>
    <property type="match status" value="1"/>
</dbReference>
<evidence type="ECO:0000256" key="1">
    <source>
        <dbReference type="ARBA" id="ARBA00009528"/>
    </source>
</evidence>
<evidence type="ECO:0000256" key="6">
    <source>
        <dbReference type="ARBA" id="ARBA00023511"/>
    </source>
</evidence>
<feature type="domain" description="Cytosol aminopeptidase" evidence="15">
    <location>
        <begin position="193"/>
        <end position="508"/>
    </location>
</feature>
<accession>A0AAW1DE49</accession>
<comment type="caution">
    <text evidence="17">The sequence shown here is derived from an EMBL/GenBank/DDBJ whole genome shotgun (WGS) entry which is preliminary data.</text>
</comment>
<keyword evidence="4" id="KW-0645">Protease</keyword>
<dbReference type="Pfam" id="PF00883">
    <property type="entry name" value="Peptidase_M17"/>
    <property type="match status" value="1"/>
</dbReference>
<keyword evidence="3" id="KW-0031">Aminopeptidase</keyword>
<evidence type="ECO:0000256" key="9">
    <source>
        <dbReference type="ARBA" id="ARBA00030930"/>
    </source>
</evidence>
<dbReference type="Gene3D" id="3.40.220.10">
    <property type="entry name" value="Leucine Aminopeptidase, subunit E, domain 1"/>
    <property type="match status" value="1"/>
</dbReference>
<dbReference type="GO" id="GO:0006508">
    <property type="term" value="P:proteolysis"/>
    <property type="evidence" value="ECO:0007669"/>
    <property type="project" value="UniProtKB-KW"/>
</dbReference>
<dbReference type="SUPFAM" id="SSF52949">
    <property type="entry name" value="Macro domain-like"/>
    <property type="match status" value="1"/>
</dbReference>
<dbReference type="SUPFAM" id="SSF53187">
    <property type="entry name" value="Zn-dependent exopeptidases"/>
    <property type="match status" value="1"/>
</dbReference>
<dbReference type="CDD" id="cd00433">
    <property type="entry name" value="Peptidase_M17"/>
    <property type="match status" value="1"/>
</dbReference>
<dbReference type="EC" id="3.4.13.23" evidence="7"/>
<dbReference type="Proteomes" id="UP001461498">
    <property type="component" value="Unassembled WGS sequence"/>
</dbReference>
<evidence type="ECO:0000256" key="14">
    <source>
        <dbReference type="ARBA" id="ARBA00049107"/>
    </source>
</evidence>
<dbReference type="InterPro" id="IPR043472">
    <property type="entry name" value="Macro_dom-like"/>
</dbReference>
<dbReference type="GO" id="GO:0070006">
    <property type="term" value="F:metalloaminopeptidase activity"/>
    <property type="evidence" value="ECO:0007669"/>
    <property type="project" value="InterPro"/>
</dbReference>
<dbReference type="Pfam" id="PF02789">
    <property type="entry name" value="Peptidase_M17_N"/>
    <property type="match status" value="1"/>
</dbReference>
<proteinExistence type="inferred from homology"/>
<dbReference type="InterPro" id="IPR008283">
    <property type="entry name" value="Peptidase_M17_N"/>
</dbReference>
<evidence type="ECO:0000256" key="12">
    <source>
        <dbReference type="ARBA" id="ARBA00045966"/>
    </source>
</evidence>
<comment type="catalytic activity">
    <reaction evidence="6">
        <text>an S-substituted L-cysteinylglycine + H2O = an S-substituted L-cysteine + glycine</text>
        <dbReference type="Rhea" id="RHEA:60444"/>
        <dbReference type="ChEBI" id="CHEBI:15377"/>
        <dbReference type="ChEBI" id="CHEBI:57305"/>
        <dbReference type="ChEBI" id="CHEBI:58717"/>
        <dbReference type="ChEBI" id="CHEBI:143103"/>
        <dbReference type="EC" id="3.4.13.23"/>
    </reaction>
    <physiologicalReaction direction="left-to-right" evidence="6">
        <dbReference type="Rhea" id="RHEA:60445"/>
    </physiologicalReaction>
</comment>
<organism evidence="17 18">
    <name type="scientific">Rhynocoris fuscipes</name>
    <dbReference type="NCBI Taxonomy" id="488301"/>
    <lineage>
        <taxon>Eukaryota</taxon>
        <taxon>Metazoa</taxon>
        <taxon>Ecdysozoa</taxon>
        <taxon>Arthropoda</taxon>
        <taxon>Hexapoda</taxon>
        <taxon>Insecta</taxon>
        <taxon>Pterygota</taxon>
        <taxon>Neoptera</taxon>
        <taxon>Paraneoptera</taxon>
        <taxon>Hemiptera</taxon>
        <taxon>Heteroptera</taxon>
        <taxon>Panheteroptera</taxon>
        <taxon>Cimicomorpha</taxon>
        <taxon>Reduviidae</taxon>
        <taxon>Harpactorinae</taxon>
        <taxon>Harpactorini</taxon>
        <taxon>Rhynocoris</taxon>
    </lineage>
</organism>
<evidence type="ECO:0000256" key="13">
    <source>
        <dbReference type="ARBA" id="ARBA00047881"/>
    </source>
</evidence>
<dbReference type="PANTHER" id="PTHR11963">
    <property type="entry name" value="LEUCINE AMINOPEPTIDASE-RELATED"/>
    <property type="match status" value="1"/>
</dbReference>
<evidence type="ECO:0000259" key="15">
    <source>
        <dbReference type="Pfam" id="PF00883"/>
    </source>
</evidence>
<evidence type="ECO:0000256" key="10">
    <source>
        <dbReference type="ARBA" id="ARBA00030997"/>
    </source>
</evidence>
<evidence type="ECO:0000256" key="11">
    <source>
        <dbReference type="ARBA" id="ARBA00031564"/>
    </source>
</evidence>
<dbReference type="InterPro" id="IPR000819">
    <property type="entry name" value="Peptidase_M17_C"/>
</dbReference>
<keyword evidence="18" id="KW-1185">Reference proteome</keyword>
<evidence type="ECO:0000256" key="4">
    <source>
        <dbReference type="ARBA" id="ARBA00022670"/>
    </source>
</evidence>
<evidence type="ECO:0000256" key="5">
    <source>
        <dbReference type="ARBA" id="ARBA00022801"/>
    </source>
</evidence>
<sequence length="525" mass="56702">MKTRINYGKFGRIIYRKFASSDCGSTSTKKGLVLGAYDGCTPLEVKLTRIADKFDEETGGKIKALLKGGAGIKKGTAQVFTNVSNDYDSVAIAGVGPEGAGLNPKEQLDECKENIRWAAATGARALQDSGINSIFVENFTNSEAAAEGSLLAVWRYQDQRSKDRQLPTTKVELMDGGDKDGWIRGTVKAENQNLARKIEETPGNLMTPTIFAQTAIDCICPCGAQVEVRDRDWLETKKMNSLLTIAKGSCEEPLLLEVGYCGGQPSDKPFIIIGNGTTFDSGGLCLKPCRLEEHMSQGRADLAGAAVALATVKCCAQMALPLNIRALIPLVENLPGGRAVKPGDVVVGLNGKTITIANTDNEGRILMVDPLVYCNYFTPCMIITLSTLTRGIKIGLGSGATGVFTNSNSIWNQLLRAGTETGDRVWRFPFWKYYKHKVTTEYHSVDVHNVGKCCGATPPLAAAFLKEFVATGVDYLHLDIAGTGQTSTGIGHPYLKKGLMTGRPLRPLVQFLYQISCPHDRGDEC</sequence>
<dbReference type="GO" id="GO:0005737">
    <property type="term" value="C:cytoplasm"/>
    <property type="evidence" value="ECO:0007669"/>
    <property type="project" value="InterPro"/>
</dbReference>
<gene>
    <name evidence="17" type="ORF">O3M35_005951</name>
</gene>
<dbReference type="PRINTS" id="PR00481">
    <property type="entry name" value="LAMNOPPTDASE"/>
</dbReference>
<dbReference type="AlphaFoldDB" id="A0AAW1DE49"/>
<dbReference type="EMBL" id="JAPXFL010000003">
    <property type="protein sequence ID" value="KAK9508370.1"/>
    <property type="molecule type" value="Genomic_DNA"/>
</dbReference>
<reference evidence="17 18" key="1">
    <citation type="submission" date="2022-12" db="EMBL/GenBank/DDBJ databases">
        <title>Chromosome-level genome assembly of true bugs.</title>
        <authorList>
            <person name="Ma L."/>
            <person name="Li H."/>
        </authorList>
    </citation>
    <scope>NUCLEOTIDE SEQUENCE [LARGE SCALE GENOMIC DNA]</scope>
    <source>
        <strain evidence="17">Lab_2022b</strain>
    </source>
</reference>
<feature type="domain" description="Peptidase M17 leucyl aminopeptidase N-terminal" evidence="16">
    <location>
        <begin position="46"/>
        <end position="162"/>
    </location>
</feature>
<comment type="similarity">
    <text evidence="1">Belongs to the peptidase M17 family.</text>
</comment>
<evidence type="ECO:0000313" key="18">
    <source>
        <dbReference type="Proteomes" id="UP001461498"/>
    </source>
</evidence>
<evidence type="ECO:0000256" key="7">
    <source>
        <dbReference type="ARBA" id="ARBA00023625"/>
    </source>
</evidence>
<evidence type="ECO:0000313" key="17">
    <source>
        <dbReference type="EMBL" id="KAK9508370.1"/>
    </source>
</evidence>
<keyword evidence="5" id="KW-0378">Hydrolase</keyword>
<dbReference type="InterPro" id="IPR011356">
    <property type="entry name" value="Leucine_aapep/pepB"/>
</dbReference>
<comment type="function">
    <text evidence="12">Cytosolic metallopeptidase that catalyzes the removal of unsubstituted N-terminal hydrophobic amino acids from various peptides. The presence of Zn(2+) ions is essential for the peptidase activity, and the association with other cofactors can modulate the substrate spectificity of the enzyme. For instance, in the presence of Mn(2+), it displays a specific Cys-Gly hydrolyzing activity of Cys-Gly-S-conjugates. Involved in the metabolism of glutathione and in the degradation of glutathione S-conjugates, which may play a role in the control of the cell redox status.</text>
</comment>
<protein>
    <recommendedName>
        <fullName evidence="2">Cytosol aminopeptidase</fullName>
        <ecNumber evidence="7">3.4.13.23</ecNumber>
    </recommendedName>
    <alternativeName>
        <fullName evidence="10">Cysteinylglycine-S-conjugate dipeptidase</fullName>
    </alternativeName>
    <alternativeName>
        <fullName evidence="11">Leucine aminopeptidase 3</fullName>
    </alternativeName>
    <alternativeName>
        <fullName evidence="9">Proline aminopeptidase</fullName>
    </alternativeName>
    <alternativeName>
        <fullName evidence="8">Prolyl aminopeptidase</fullName>
    </alternativeName>
</protein>
<name>A0AAW1DE49_9HEMI</name>
<comment type="catalytic activity">
    <reaction evidence="13">
        <text>S-benzyl-L-cysteinylglycine + H2O = S-benzyl-L-cysteine + glycine</text>
        <dbReference type="Rhea" id="RHEA:62568"/>
        <dbReference type="ChEBI" id="CHEBI:15377"/>
        <dbReference type="ChEBI" id="CHEBI:57305"/>
        <dbReference type="ChEBI" id="CHEBI:145802"/>
        <dbReference type="ChEBI" id="CHEBI:145803"/>
    </reaction>
    <physiologicalReaction direction="left-to-right" evidence="13">
        <dbReference type="Rhea" id="RHEA:62569"/>
    </physiologicalReaction>
</comment>
<evidence type="ECO:0000259" key="16">
    <source>
        <dbReference type="Pfam" id="PF02789"/>
    </source>
</evidence>
<evidence type="ECO:0000256" key="8">
    <source>
        <dbReference type="ARBA" id="ARBA00029605"/>
    </source>
</evidence>
<comment type="catalytic activity">
    <reaction evidence="14">
        <text>L-cysteinylglycine + H2O = L-cysteine + glycine</text>
        <dbReference type="Rhea" id="RHEA:28783"/>
        <dbReference type="ChEBI" id="CHEBI:15377"/>
        <dbReference type="ChEBI" id="CHEBI:35235"/>
        <dbReference type="ChEBI" id="CHEBI:57305"/>
        <dbReference type="ChEBI" id="CHEBI:61694"/>
    </reaction>
    <physiologicalReaction direction="left-to-right" evidence="14">
        <dbReference type="Rhea" id="RHEA:28784"/>
    </physiologicalReaction>
</comment>
<dbReference type="PANTHER" id="PTHR11963:SF16">
    <property type="entry name" value="CYTOSOL AMINOPEPTIDASE"/>
    <property type="match status" value="1"/>
</dbReference>
<evidence type="ECO:0000256" key="3">
    <source>
        <dbReference type="ARBA" id="ARBA00022438"/>
    </source>
</evidence>
<evidence type="ECO:0000256" key="2">
    <source>
        <dbReference type="ARBA" id="ARBA00014190"/>
    </source>
</evidence>
<dbReference type="GO" id="GO:0030145">
    <property type="term" value="F:manganese ion binding"/>
    <property type="evidence" value="ECO:0007669"/>
    <property type="project" value="InterPro"/>
</dbReference>